<reference evidence="3 4" key="1">
    <citation type="submission" date="2020-02" db="EMBL/GenBank/DDBJ databases">
        <title>A chromosome-scale genome assembly of the black bullhead catfish (Ameiurus melas).</title>
        <authorList>
            <person name="Wen M."/>
            <person name="Zham M."/>
            <person name="Cabau C."/>
            <person name="Klopp C."/>
            <person name="Donnadieu C."/>
            <person name="Roques C."/>
            <person name="Bouchez O."/>
            <person name="Lampietro C."/>
            <person name="Jouanno E."/>
            <person name="Herpin A."/>
            <person name="Louis A."/>
            <person name="Berthelot C."/>
            <person name="Parey E."/>
            <person name="Roest-Crollius H."/>
            <person name="Braasch I."/>
            <person name="Postlethwait J."/>
            <person name="Robinson-Rechavi M."/>
            <person name="Echchiki A."/>
            <person name="Begum T."/>
            <person name="Montfort J."/>
            <person name="Schartl M."/>
            <person name="Bobe J."/>
            <person name="Guiguen Y."/>
        </authorList>
    </citation>
    <scope>NUCLEOTIDE SEQUENCE [LARGE SCALE GENOMIC DNA]</scope>
    <source>
        <strain evidence="3">M_S1</strain>
        <tissue evidence="3">Blood</tissue>
    </source>
</reference>
<proteinExistence type="predicted"/>
<feature type="compositionally biased region" description="Polar residues" evidence="1">
    <location>
        <begin position="71"/>
        <end position="82"/>
    </location>
</feature>
<evidence type="ECO:0000256" key="1">
    <source>
        <dbReference type="SAM" id="MobiDB-lite"/>
    </source>
</evidence>
<feature type="region of interest" description="Disordered" evidence="1">
    <location>
        <begin position="30"/>
        <end position="82"/>
    </location>
</feature>
<feature type="chain" id="PRO_5029905881" evidence="2">
    <location>
        <begin position="35"/>
        <end position="133"/>
    </location>
</feature>
<dbReference type="EMBL" id="JAAGNN010000029">
    <property type="protein sequence ID" value="KAF4070485.1"/>
    <property type="molecule type" value="Genomic_DNA"/>
</dbReference>
<protein>
    <submittedName>
        <fullName evidence="3">Uncharacterized protein</fullName>
    </submittedName>
</protein>
<evidence type="ECO:0000313" key="4">
    <source>
        <dbReference type="Proteomes" id="UP000593565"/>
    </source>
</evidence>
<dbReference type="Proteomes" id="UP000593565">
    <property type="component" value="Unassembled WGS sequence"/>
</dbReference>
<comment type="caution">
    <text evidence="3">The sequence shown here is derived from an EMBL/GenBank/DDBJ whole genome shotgun (WGS) entry which is preliminary data.</text>
</comment>
<feature type="compositionally biased region" description="Basic and acidic residues" evidence="1">
    <location>
        <begin position="36"/>
        <end position="45"/>
    </location>
</feature>
<feature type="compositionally biased region" description="Basic residues" evidence="1">
    <location>
        <begin position="46"/>
        <end position="60"/>
    </location>
</feature>
<feature type="signal peptide" evidence="2">
    <location>
        <begin position="1"/>
        <end position="34"/>
    </location>
</feature>
<sequence>WVSLRGKVTASACCTAAWPLVSAVISCQLKGSRGQPSEKDEEQQKRKEKKRKEARGKTYRRPATGSDGVAFSQQTSSYRSQGQSAGSALIWRHWSREGQGPNSGSLAVLELAPPDLLISNPEPETSSHLCPHN</sequence>
<keyword evidence="4" id="KW-1185">Reference proteome</keyword>
<organism evidence="3 4">
    <name type="scientific">Ameiurus melas</name>
    <name type="common">Black bullhead</name>
    <name type="synonym">Silurus melas</name>
    <dbReference type="NCBI Taxonomy" id="219545"/>
    <lineage>
        <taxon>Eukaryota</taxon>
        <taxon>Metazoa</taxon>
        <taxon>Chordata</taxon>
        <taxon>Craniata</taxon>
        <taxon>Vertebrata</taxon>
        <taxon>Euteleostomi</taxon>
        <taxon>Actinopterygii</taxon>
        <taxon>Neopterygii</taxon>
        <taxon>Teleostei</taxon>
        <taxon>Ostariophysi</taxon>
        <taxon>Siluriformes</taxon>
        <taxon>Ictaluridae</taxon>
        <taxon>Ameiurus</taxon>
    </lineage>
</organism>
<dbReference type="AlphaFoldDB" id="A0A7J5ZIJ5"/>
<keyword evidence="2" id="KW-0732">Signal</keyword>
<feature type="non-terminal residue" evidence="3">
    <location>
        <position position="1"/>
    </location>
</feature>
<evidence type="ECO:0000313" key="3">
    <source>
        <dbReference type="EMBL" id="KAF4070485.1"/>
    </source>
</evidence>
<gene>
    <name evidence="3" type="ORF">AMELA_G00285980</name>
</gene>
<name>A0A7J5ZIJ5_AMEME</name>
<accession>A0A7J5ZIJ5</accession>
<evidence type="ECO:0000256" key="2">
    <source>
        <dbReference type="SAM" id="SignalP"/>
    </source>
</evidence>